<dbReference type="Pfam" id="PF13966">
    <property type="entry name" value="zf-RVT"/>
    <property type="match status" value="1"/>
</dbReference>
<dbReference type="EMBL" id="CACSLK010000656">
    <property type="protein sequence ID" value="CAA0806287.1"/>
    <property type="molecule type" value="Genomic_DNA"/>
</dbReference>
<evidence type="ECO:0000313" key="2">
    <source>
        <dbReference type="EMBL" id="CAA0806287.1"/>
    </source>
</evidence>
<dbReference type="Pfam" id="PF00078">
    <property type="entry name" value="RVT_1"/>
    <property type="match status" value="1"/>
</dbReference>
<dbReference type="PANTHER" id="PTHR31635">
    <property type="entry name" value="REVERSE TRANSCRIPTASE DOMAIN-CONTAINING PROTEIN-RELATED"/>
    <property type="match status" value="1"/>
</dbReference>
<feature type="domain" description="Reverse transcriptase" evidence="1">
    <location>
        <begin position="1"/>
        <end position="217"/>
    </location>
</feature>
<evidence type="ECO:0000259" key="1">
    <source>
        <dbReference type="PROSITE" id="PS50878"/>
    </source>
</evidence>
<gene>
    <name evidence="2" type="ORF">SHERM_09254</name>
</gene>
<accession>A0A9N7MFF4</accession>
<dbReference type="PROSITE" id="PS50878">
    <property type="entry name" value="RT_POL"/>
    <property type="match status" value="1"/>
</dbReference>
<dbReference type="AlphaFoldDB" id="A0A9N7MFF4"/>
<dbReference type="InterPro" id="IPR026960">
    <property type="entry name" value="RVT-Znf"/>
</dbReference>
<feature type="non-terminal residue" evidence="2">
    <location>
        <position position="1"/>
    </location>
</feature>
<dbReference type="CDD" id="cd01650">
    <property type="entry name" value="RT_nLTR_like"/>
    <property type="match status" value="1"/>
</dbReference>
<sequence>LKGLMPRLIGPAQVSFIPGRHITDNIVIAQELIHTMRNLSGKKGYMVVKVDLEKAYDYLSWEFLESTLTLAGFPRAFVTSIMTCVTSASMQLSWNGCPSEEFTPTRGVRQGDPILSYLFFLCMERLALTINRYVTEVKWRPITLGRGKVKIPYLMFADDLLLFTEATTDQVACLTKVLDEFSRDSGLRVTYTALTGLYSQGTGHIWKDVWGWPGPQRVRQFLWLIVKGRLLTNEDRYRRHLAESAACALCGAKREMILHCLRDCCHAAHTWRRLIQHSQQVILFNLQLREWVSSNLRNHLNFQVENWVCTFGVTLWNIWRDRNSFIFENSRLDILGRVTAIDRQIDGIILATLVAKNLNAAVSCKELRWLSWTKP</sequence>
<comment type="caution">
    <text evidence="2">The sequence shown here is derived from an EMBL/GenBank/DDBJ whole genome shotgun (WGS) entry which is preliminary data.</text>
</comment>
<feature type="non-terminal residue" evidence="2">
    <location>
        <position position="375"/>
    </location>
</feature>
<organism evidence="2 3">
    <name type="scientific">Striga hermonthica</name>
    <name type="common">Purple witchweed</name>
    <name type="synonym">Buchnera hermonthica</name>
    <dbReference type="NCBI Taxonomy" id="68872"/>
    <lineage>
        <taxon>Eukaryota</taxon>
        <taxon>Viridiplantae</taxon>
        <taxon>Streptophyta</taxon>
        <taxon>Embryophyta</taxon>
        <taxon>Tracheophyta</taxon>
        <taxon>Spermatophyta</taxon>
        <taxon>Magnoliopsida</taxon>
        <taxon>eudicotyledons</taxon>
        <taxon>Gunneridae</taxon>
        <taxon>Pentapetalae</taxon>
        <taxon>asterids</taxon>
        <taxon>lamiids</taxon>
        <taxon>Lamiales</taxon>
        <taxon>Orobanchaceae</taxon>
        <taxon>Buchnereae</taxon>
        <taxon>Striga</taxon>
    </lineage>
</organism>
<dbReference type="PANTHER" id="PTHR31635:SF196">
    <property type="entry name" value="REVERSE TRANSCRIPTASE DOMAIN-CONTAINING PROTEIN-RELATED"/>
    <property type="match status" value="1"/>
</dbReference>
<name>A0A9N7MFF4_STRHE</name>
<proteinExistence type="predicted"/>
<dbReference type="InterPro" id="IPR000477">
    <property type="entry name" value="RT_dom"/>
</dbReference>
<evidence type="ECO:0000313" key="3">
    <source>
        <dbReference type="Proteomes" id="UP001153555"/>
    </source>
</evidence>
<protein>
    <recommendedName>
        <fullName evidence="1">Reverse transcriptase domain-containing protein</fullName>
    </recommendedName>
</protein>
<reference evidence="2" key="1">
    <citation type="submission" date="2019-12" db="EMBL/GenBank/DDBJ databases">
        <authorList>
            <person name="Scholes J."/>
        </authorList>
    </citation>
    <scope>NUCLEOTIDE SEQUENCE</scope>
</reference>
<dbReference type="OrthoDB" id="1932527at2759"/>
<keyword evidence="3" id="KW-1185">Reference proteome</keyword>
<dbReference type="Proteomes" id="UP001153555">
    <property type="component" value="Unassembled WGS sequence"/>
</dbReference>